<dbReference type="AlphaFoldDB" id="A0A9D5CZ53"/>
<proteinExistence type="predicted"/>
<evidence type="ECO:0000313" key="3">
    <source>
        <dbReference type="Proteomes" id="UP001085076"/>
    </source>
</evidence>
<reference evidence="2" key="2">
    <citation type="journal article" date="2022" name="Hortic Res">
        <title>The genome of Dioscorea zingiberensis sheds light on the biosynthesis, origin and evolution of the medicinally important diosgenin saponins.</title>
        <authorList>
            <person name="Li Y."/>
            <person name="Tan C."/>
            <person name="Li Z."/>
            <person name="Guo J."/>
            <person name="Li S."/>
            <person name="Chen X."/>
            <person name="Wang C."/>
            <person name="Dai X."/>
            <person name="Yang H."/>
            <person name="Song W."/>
            <person name="Hou L."/>
            <person name="Xu J."/>
            <person name="Tong Z."/>
            <person name="Xu A."/>
            <person name="Yuan X."/>
            <person name="Wang W."/>
            <person name="Yang Q."/>
            <person name="Chen L."/>
            <person name="Sun Z."/>
            <person name="Wang K."/>
            <person name="Pan B."/>
            <person name="Chen J."/>
            <person name="Bao Y."/>
            <person name="Liu F."/>
            <person name="Qi X."/>
            <person name="Gang D.R."/>
            <person name="Wen J."/>
            <person name="Li J."/>
        </authorList>
    </citation>
    <scope>NUCLEOTIDE SEQUENCE</scope>
    <source>
        <strain evidence="2">Dzin_1.0</strain>
    </source>
</reference>
<feature type="compositionally biased region" description="Polar residues" evidence="1">
    <location>
        <begin position="1"/>
        <end position="11"/>
    </location>
</feature>
<dbReference type="EMBL" id="JAGGNH010000002">
    <property type="protein sequence ID" value="KAJ0982196.1"/>
    <property type="molecule type" value="Genomic_DNA"/>
</dbReference>
<feature type="region of interest" description="Disordered" evidence="1">
    <location>
        <begin position="30"/>
        <end position="52"/>
    </location>
</feature>
<keyword evidence="3" id="KW-1185">Reference proteome</keyword>
<dbReference type="PANTHER" id="PTHR34461">
    <property type="entry name" value="EXPRESSED PROTEIN"/>
    <property type="match status" value="1"/>
</dbReference>
<feature type="region of interest" description="Disordered" evidence="1">
    <location>
        <begin position="1"/>
        <end position="20"/>
    </location>
</feature>
<dbReference type="Proteomes" id="UP001085076">
    <property type="component" value="Miscellaneous, Linkage group lg02"/>
</dbReference>
<dbReference type="OrthoDB" id="775914at2759"/>
<feature type="compositionally biased region" description="Polar residues" evidence="1">
    <location>
        <begin position="30"/>
        <end position="47"/>
    </location>
</feature>
<evidence type="ECO:0000256" key="1">
    <source>
        <dbReference type="SAM" id="MobiDB-lite"/>
    </source>
</evidence>
<evidence type="ECO:0000313" key="2">
    <source>
        <dbReference type="EMBL" id="KAJ0982196.1"/>
    </source>
</evidence>
<name>A0A9D5CZ53_9LILI</name>
<organism evidence="2 3">
    <name type="scientific">Dioscorea zingiberensis</name>
    <dbReference type="NCBI Taxonomy" id="325984"/>
    <lineage>
        <taxon>Eukaryota</taxon>
        <taxon>Viridiplantae</taxon>
        <taxon>Streptophyta</taxon>
        <taxon>Embryophyta</taxon>
        <taxon>Tracheophyta</taxon>
        <taxon>Spermatophyta</taxon>
        <taxon>Magnoliopsida</taxon>
        <taxon>Liliopsida</taxon>
        <taxon>Dioscoreales</taxon>
        <taxon>Dioscoreaceae</taxon>
        <taxon>Dioscorea</taxon>
    </lineage>
</organism>
<feature type="region of interest" description="Disordered" evidence="1">
    <location>
        <begin position="152"/>
        <end position="171"/>
    </location>
</feature>
<reference evidence="2" key="1">
    <citation type="submission" date="2021-03" db="EMBL/GenBank/DDBJ databases">
        <authorList>
            <person name="Li Z."/>
            <person name="Yang C."/>
        </authorList>
    </citation>
    <scope>NUCLEOTIDE SEQUENCE</scope>
    <source>
        <strain evidence="2">Dzin_1.0</strain>
        <tissue evidence="2">Leaf</tissue>
    </source>
</reference>
<gene>
    <name evidence="2" type="ORF">J5N97_010451</name>
</gene>
<sequence>MTVRGTSSNGGKNKDLTGEDSMLANHSSMHFESSTTGSMSGISPTRRQSPRLKRINAVYESADSDSSKLHQPSNDIHSLVTRKIKAEVLHEEGSLIDNPKSSCILNAINIDPDGDSDDPSIISMTLKDIRARCKAKKRKLLKPNASMFTYFKSQSSPDLSPHSSEEPEEDTDLNLPLISLKMKVARKSSPGIKGRCVRPSEHAICVGRINTETCPISDISAKSESSGGEEDSQVVTRKNIIEINNSFPPVIRKLEMEPEPLNINKFLENGSWDVGDALDVGGNSSLSGNTKIGFHDISNQYKEGKEAEFSEESIFFTNRFQNFCANDSIGNTGHNSSPKAVAQALINVHADNPELAYHIKSEILDVVNHEGENTLFIANSSNVDFIAEFDCPVNLSMELDGGDENDLRMEELNCSIDKISGCCVTEVSMEHMKSKCLSECTEEVFCTGISEQVATSRVPPGGSNCIYTTDIPLEGSVYDKNLNQSNDFCENVEITNCVPLKVIEDHGNFAGEEQAQELSACSIRTDVAVGEPHDSTDPFGPENKFECLGNMVGDVLTSNLLTKHNKGLIFCDSRGHSENGTYDLCSQEMNQLKDGNISHRVAAMELVNDIHDCGPSKAIEDHSIVVDDEQSKKLPTCSINTDGSIVSSKHFREFHDSGDTSAASANFKCLDNIVADVHEKDLQTNSNERCILSHTSGHSENGTYDLCSQKLDACFSNGFSSHMTNDSLQKTDFLSGTLENNNVGKITCDSVELANASDTEEVRITVDCHSHQCSAPCSGSFCVLQFTDDSASEVGENFLSSTIHSVTDAAADKPTCPRKILPMDDKNNNTQMGFNLDQSIDGLEHTPEKLLSNRKTISPTSQEKLCMAVNGIDLHDALQSSKTRKRLWYENYSGNEVPSTVSGLKEIKPILGSDRTTKKPKNRNGSLPSAVKGILKSDVSSRSPCSCMKGSPAHKQTQNAIEFSQRQMHDIEGVAMRLLNGLKSMKSIVQGNMFSEDCLPTTPKFTTDEIREALEKASNLEEYTKKWLTIMARDCNRFCKIMVSLDHHIAFSFKLSNCLLKAHVFIHFCIGNHKRGDKKAASPVKGPRKEGKKISFADEAGGLLCHIKVFE</sequence>
<accession>A0A9D5CZ53</accession>
<comment type="caution">
    <text evidence="2">The sequence shown here is derived from an EMBL/GenBank/DDBJ whole genome shotgun (WGS) entry which is preliminary data.</text>
</comment>
<protein>
    <submittedName>
        <fullName evidence="2">Uncharacterized protein</fullName>
    </submittedName>
</protein>
<dbReference type="PANTHER" id="PTHR34461:SF2">
    <property type="entry name" value="EXPRESSED PROTEIN"/>
    <property type="match status" value="1"/>
</dbReference>
<feature type="compositionally biased region" description="Low complexity" evidence="1">
    <location>
        <begin position="153"/>
        <end position="162"/>
    </location>
</feature>